<gene>
    <name evidence="1" type="ORF">AQJ67_19020</name>
</gene>
<dbReference type="AlphaFoldDB" id="A0A101U260"/>
<evidence type="ECO:0000313" key="1">
    <source>
        <dbReference type="EMBL" id="KUO02574.1"/>
    </source>
</evidence>
<name>A0A101U260_9ACTN</name>
<dbReference type="Proteomes" id="UP000053429">
    <property type="component" value="Unassembled WGS sequence"/>
</dbReference>
<dbReference type="EMBL" id="LMWY01000023">
    <property type="protein sequence ID" value="KUO02574.1"/>
    <property type="molecule type" value="Genomic_DNA"/>
</dbReference>
<comment type="caution">
    <text evidence="1">The sequence shown here is derived from an EMBL/GenBank/DDBJ whole genome shotgun (WGS) entry which is preliminary data.</text>
</comment>
<keyword evidence="2" id="KW-1185">Reference proteome</keyword>
<reference evidence="1 2" key="1">
    <citation type="submission" date="2015-10" db="EMBL/GenBank/DDBJ databases">
        <title>Draft genome sequence of Streptomyces caeruleatus NRRL B-24802, type strain for the species Streptomyces caeruleatus.</title>
        <authorList>
            <person name="Ruckert C."/>
            <person name="Winkler A."/>
            <person name="Kalinowski J."/>
            <person name="Kampfer P."/>
            <person name="Glaeser S."/>
        </authorList>
    </citation>
    <scope>NUCLEOTIDE SEQUENCE [LARGE SCALE GENOMIC DNA]</scope>
    <source>
        <strain evidence="1 2">NRRL B-24802</strain>
    </source>
</reference>
<evidence type="ECO:0000313" key="2">
    <source>
        <dbReference type="Proteomes" id="UP000053429"/>
    </source>
</evidence>
<accession>A0A101U260</accession>
<protein>
    <submittedName>
        <fullName evidence="1">Uncharacterized protein</fullName>
    </submittedName>
</protein>
<sequence>MLAGDRRCHRLDAQFLTAFADHRGPRVLTGLDVSAGRQPQARLAVRDEQQLPARAVEDNEVAHQVRRRDVRLAHPVDRGSAGDPPGGRLQVGALQGIPRFDATDQLEKPTSLRRWLVPDRQGRWVGGQLRSSAHAGRSH</sequence>
<organism evidence="1 2">
    <name type="scientific">Streptomyces caeruleatus</name>
    <dbReference type="NCBI Taxonomy" id="661399"/>
    <lineage>
        <taxon>Bacteria</taxon>
        <taxon>Bacillati</taxon>
        <taxon>Actinomycetota</taxon>
        <taxon>Actinomycetes</taxon>
        <taxon>Kitasatosporales</taxon>
        <taxon>Streptomycetaceae</taxon>
        <taxon>Streptomyces</taxon>
    </lineage>
</organism>
<proteinExistence type="predicted"/>